<keyword evidence="3" id="KW-1185">Reference proteome</keyword>
<dbReference type="SUPFAM" id="SSF82704">
    <property type="entry name" value="AlbA-like"/>
    <property type="match status" value="1"/>
</dbReference>
<dbReference type="Proteomes" id="UP001634393">
    <property type="component" value="Unassembled WGS sequence"/>
</dbReference>
<name>A0ABD3TUA6_9LAMI</name>
<feature type="region of interest" description="Disordered" evidence="1">
    <location>
        <begin position="58"/>
        <end position="77"/>
    </location>
</feature>
<accession>A0ABD3TUA6</accession>
<gene>
    <name evidence="2" type="ORF">ACJIZ3_024433</name>
</gene>
<organism evidence="2 3">
    <name type="scientific">Penstemon smallii</name>
    <dbReference type="NCBI Taxonomy" id="265156"/>
    <lineage>
        <taxon>Eukaryota</taxon>
        <taxon>Viridiplantae</taxon>
        <taxon>Streptophyta</taxon>
        <taxon>Embryophyta</taxon>
        <taxon>Tracheophyta</taxon>
        <taxon>Spermatophyta</taxon>
        <taxon>Magnoliopsida</taxon>
        <taxon>eudicotyledons</taxon>
        <taxon>Gunneridae</taxon>
        <taxon>Pentapetalae</taxon>
        <taxon>asterids</taxon>
        <taxon>lamiids</taxon>
        <taxon>Lamiales</taxon>
        <taxon>Plantaginaceae</taxon>
        <taxon>Cheloneae</taxon>
        <taxon>Penstemon</taxon>
    </lineage>
</organism>
<dbReference type="AlphaFoldDB" id="A0ABD3TUA6"/>
<dbReference type="PANTHER" id="PTHR31947:SF42">
    <property type="entry name" value="DNA_RNA-BINDING PROTEIN ALBA-LIKE DOMAIN-CONTAINING PROTEIN"/>
    <property type="match status" value="1"/>
</dbReference>
<sequence length="285" mass="31878">MQLGGFMPHLQFSYLIFEDVNLTSNTGLILHFLALRSQKKLESEASNFQAGRKILSRRGGGCGGGREVQEGREGKETKRSRRAVLSVLLNHNVPFEPPLQLKSNFLLSAISTVVSVAEILKNNGFAVEKKITTSTVEIRDESRGRPISKAKIEIVLGKTDKFDELMAAAAEERARDGEETMEFHIHVRVGMNEADCIVVVSFKVSLVYGIFVKESACFQDARGFGKSSIVDKHLFWEKCREIKPNHLNTDDSGSEGIVQVEGCIFIDFESTRRCALRSYYLRISL</sequence>
<evidence type="ECO:0000313" key="3">
    <source>
        <dbReference type="Proteomes" id="UP001634393"/>
    </source>
</evidence>
<evidence type="ECO:0000313" key="2">
    <source>
        <dbReference type="EMBL" id="KAL3839842.1"/>
    </source>
</evidence>
<dbReference type="InterPro" id="IPR014560">
    <property type="entry name" value="UCP030333_Alba"/>
</dbReference>
<comment type="caution">
    <text evidence="2">The sequence shown here is derived from an EMBL/GenBank/DDBJ whole genome shotgun (WGS) entry which is preliminary data.</text>
</comment>
<dbReference type="PANTHER" id="PTHR31947">
    <property type="entry name" value="DNA/RNA-BINDING PROTEIN ALBA 3"/>
    <property type="match status" value="1"/>
</dbReference>
<evidence type="ECO:0008006" key="4">
    <source>
        <dbReference type="Google" id="ProtNLM"/>
    </source>
</evidence>
<dbReference type="InterPro" id="IPR036882">
    <property type="entry name" value="Alba-like_dom_sf"/>
</dbReference>
<proteinExistence type="predicted"/>
<reference evidence="2 3" key="1">
    <citation type="submission" date="2024-12" db="EMBL/GenBank/DDBJ databases">
        <title>The unique morphological basis and parallel evolutionary history of personate flowers in Penstemon.</title>
        <authorList>
            <person name="Depatie T.H."/>
            <person name="Wessinger C.A."/>
        </authorList>
    </citation>
    <scope>NUCLEOTIDE SEQUENCE [LARGE SCALE GENOMIC DNA]</scope>
    <source>
        <strain evidence="2">WTNN_2</strain>
        <tissue evidence="2">Leaf</tissue>
    </source>
</reference>
<protein>
    <recommendedName>
        <fullName evidence="4">Alba DNA/RNA-binding protein</fullName>
    </recommendedName>
</protein>
<evidence type="ECO:0000256" key="1">
    <source>
        <dbReference type="SAM" id="MobiDB-lite"/>
    </source>
</evidence>
<dbReference type="Gene3D" id="3.30.110.20">
    <property type="entry name" value="Alba-like domain"/>
    <property type="match status" value="1"/>
</dbReference>
<feature type="compositionally biased region" description="Basic and acidic residues" evidence="1">
    <location>
        <begin position="67"/>
        <end position="77"/>
    </location>
</feature>
<dbReference type="EMBL" id="JBJXBP010000003">
    <property type="protein sequence ID" value="KAL3839842.1"/>
    <property type="molecule type" value="Genomic_DNA"/>
</dbReference>